<evidence type="ECO:0000313" key="2">
    <source>
        <dbReference type="Proteomes" id="UP000078407"/>
    </source>
</evidence>
<gene>
    <name evidence="1" type="ORF">M976_01404</name>
</gene>
<accession>A0ABX2WAS6</accession>
<dbReference type="EMBL" id="LXEQ01000026">
    <property type="protein sequence ID" value="OAT29467.1"/>
    <property type="molecule type" value="Genomic_DNA"/>
</dbReference>
<comment type="caution">
    <text evidence="1">The sequence shown here is derived from an EMBL/GenBank/DDBJ whole genome shotgun (WGS) entry which is preliminary data.</text>
</comment>
<name>A0ABX2WAS6_9ENTR</name>
<evidence type="ECO:0000313" key="1">
    <source>
        <dbReference type="EMBL" id="OAT29467.1"/>
    </source>
</evidence>
<sequence length="39" mass="4427">METNVLLQGVIFIAEVRAANERLYPQGRVRVVISREDAI</sequence>
<protein>
    <submittedName>
        <fullName evidence="1">Uncharacterized protein</fullName>
    </submittedName>
</protein>
<proteinExistence type="predicted"/>
<reference evidence="1 2" key="1">
    <citation type="submission" date="2016-04" db="EMBL/GenBank/DDBJ databases">
        <title>ATOL: Assembling a taxonomically balanced genome-scale reconstruction of the evolutionary history of the Enterobacteriaceae.</title>
        <authorList>
            <person name="Plunkett G.III."/>
            <person name="Neeno-Eckwall E.C."/>
            <person name="Glasner J.D."/>
            <person name="Perna N.T."/>
        </authorList>
    </citation>
    <scope>NUCLEOTIDE SEQUENCE [LARGE SCALE GENOMIC DNA]</scope>
    <source>
        <strain evidence="1 2">ATCC 51602</strain>
    </source>
</reference>
<organism evidence="1 2">
    <name type="scientific">Buttiauxella ferragutiae ATCC 51602</name>
    <dbReference type="NCBI Taxonomy" id="1354252"/>
    <lineage>
        <taxon>Bacteria</taxon>
        <taxon>Pseudomonadati</taxon>
        <taxon>Pseudomonadota</taxon>
        <taxon>Gammaproteobacteria</taxon>
        <taxon>Enterobacterales</taxon>
        <taxon>Enterobacteriaceae</taxon>
        <taxon>Buttiauxella</taxon>
    </lineage>
</organism>
<keyword evidence="2" id="KW-1185">Reference proteome</keyword>
<dbReference type="Proteomes" id="UP000078407">
    <property type="component" value="Unassembled WGS sequence"/>
</dbReference>